<dbReference type="EMBL" id="JBHUFV010000096">
    <property type="protein sequence ID" value="MFD1939748.1"/>
    <property type="molecule type" value="Genomic_DNA"/>
</dbReference>
<comment type="caution">
    <text evidence="8">The sequence shown here is derived from an EMBL/GenBank/DDBJ whole genome shotgun (WGS) entry which is preliminary data.</text>
</comment>
<evidence type="ECO:0000256" key="1">
    <source>
        <dbReference type="ARBA" id="ARBA00001231"/>
    </source>
</evidence>
<keyword evidence="9" id="KW-1185">Reference proteome</keyword>
<evidence type="ECO:0000259" key="7">
    <source>
        <dbReference type="Pfam" id="PF02838"/>
    </source>
</evidence>
<dbReference type="Pfam" id="PF00728">
    <property type="entry name" value="Glyco_hydro_20"/>
    <property type="match status" value="1"/>
</dbReference>
<dbReference type="PIRSF" id="PIRSF001093">
    <property type="entry name" value="B-hxosamndse_ab_euk"/>
    <property type="match status" value="1"/>
</dbReference>
<evidence type="ECO:0000313" key="9">
    <source>
        <dbReference type="Proteomes" id="UP001597368"/>
    </source>
</evidence>
<dbReference type="InterPro" id="IPR017853">
    <property type="entry name" value="GH"/>
</dbReference>
<dbReference type="RefSeq" id="WP_379582312.1">
    <property type="nucleotide sequence ID" value="NZ_JBHUFV010000096.1"/>
</dbReference>
<dbReference type="Gene3D" id="3.20.20.80">
    <property type="entry name" value="Glycosidases"/>
    <property type="match status" value="1"/>
</dbReference>
<reference evidence="9" key="1">
    <citation type="journal article" date="2019" name="Int. J. Syst. Evol. Microbiol.">
        <title>The Global Catalogue of Microorganisms (GCM) 10K type strain sequencing project: providing services to taxonomists for standard genome sequencing and annotation.</title>
        <authorList>
            <consortium name="The Broad Institute Genomics Platform"/>
            <consortium name="The Broad Institute Genome Sequencing Center for Infectious Disease"/>
            <person name="Wu L."/>
            <person name="Ma J."/>
        </authorList>
    </citation>
    <scope>NUCLEOTIDE SEQUENCE [LARGE SCALE GENOMIC DNA]</scope>
    <source>
        <strain evidence="9">ICMP 6774ER</strain>
    </source>
</reference>
<dbReference type="InterPro" id="IPR015883">
    <property type="entry name" value="Glyco_hydro_20_cat"/>
</dbReference>
<protein>
    <recommendedName>
        <fullName evidence="3">beta-N-acetylhexosaminidase</fullName>
        <ecNumber evidence="3">3.2.1.52</ecNumber>
    </recommendedName>
</protein>
<evidence type="ECO:0000256" key="5">
    <source>
        <dbReference type="ARBA" id="ARBA00023295"/>
    </source>
</evidence>
<dbReference type="PANTHER" id="PTHR22600:SF57">
    <property type="entry name" value="BETA-N-ACETYLHEXOSAMINIDASE"/>
    <property type="match status" value="1"/>
</dbReference>
<evidence type="ECO:0000259" key="6">
    <source>
        <dbReference type="Pfam" id="PF00728"/>
    </source>
</evidence>
<name>A0ABW4TEF8_9ACTN</name>
<dbReference type="Gene3D" id="3.30.379.10">
    <property type="entry name" value="Chitobiase/beta-hexosaminidase domain 2-like"/>
    <property type="match status" value="1"/>
</dbReference>
<dbReference type="InterPro" id="IPR025705">
    <property type="entry name" value="Beta_hexosaminidase_sua/sub"/>
</dbReference>
<dbReference type="EC" id="3.2.1.52" evidence="3"/>
<dbReference type="SUPFAM" id="SSF51445">
    <property type="entry name" value="(Trans)glycosidases"/>
    <property type="match status" value="1"/>
</dbReference>
<feature type="domain" description="Beta-hexosaminidase bacterial type N-terminal" evidence="7">
    <location>
        <begin position="2"/>
        <end position="128"/>
    </location>
</feature>
<proteinExistence type="inferred from homology"/>
<dbReference type="Proteomes" id="UP001597368">
    <property type="component" value="Unassembled WGS sequence"/>
</dbReference>
<comment type="catalytic activity">
    <reaction evidence="1">
        <text>Hydrolysis of terminal non-reducing N-acetyl-D-hexosamine residues in N-acetyl-beta-D-hexosaminides.</text>
        <dbReference type="EC" id="3.2.1.52"/>
    </reaction>
</comment>
<dbReference type="CDD" id="cd06563">
    <property type="entry name" value="GH20_chitobiase-like"/>
    <property type="match status" value="1"/>
</dbReference>
<comment type="similarity">
    <text evidence="2">Belongs to the glycosyl hydrolase 20 family.</text>
</comment>
<evidence type="ECO:0000256" key="3">
    <source>
        <dbReference type="ARBA" id="ARBA00012663"/>
    </source>
</evidence>
<accession>A0ABW4TEF8</accession>
<gene>
    <name evidence="8" type="ORF">ACFSKW_50665</name>
</gene>
<keyword evidence="4" id="KW-0378">Hydrolase</keyword>
<evidence type="ECO:0000313" key="8">
    <source>
        <dbReference type="EMBL" id="MFD1939748.1"/>
    </source>
</evidence>
<dbReference type="PANTHER" id="PTHR22600">
    <property type="entry name" value="BETA-HEXOSAMINIDASE"/>
    <property type="match status" value="1"/>
</dbReference>
<dbReference type="SUPFAM" id="SSF55545">
    <property type="entry name" value="beta-N-acetylhexosaminidase-like domain"/>
    <property type="match status" value="1"/>
</dbReference>
<keyword evidence="5" id="KW-0326">Glycosidase</keyword>
<sequence>MHLIPRPARLTTTPGAWQLTETTGLLADPAAGEAAELLRELVGRPAGSKLAPAAEPGPDTIRLRVDPALADEEYRLSVSAEGVVITGGRRGLPFAVQTLRQLLPAEIFATGPDGGAAWAVPYVEIEDAPRFGWRGVMLDVARHWYPVEFLYRMVDLAALHKLNVVHLHLTDDQGWRMEIDRYPRLTEVGAWRAESMLGHYTEGRYDGVPHGGFYTKRELRDLVAHARTRGITIVPEIDMPGHMRAAIAAYPELGDDPGRARPVATDWGVHEQVLNVSEETIAFCRHVLEEVLEVFPSEWIHVGGDECPKREWEESPRAQARLRELGLPDADALQSWFIGRMAAFLAEHGRRLIGWDEILQGGLTPGATVMSWRGEQGGIDAARAGHDAVMCPHTHTYFDFYQAEPDGEPLAIGGLTTLEQVYAYQPVPAGLDAEAAGHVLGTQGQLWSEYLPTTAHVEYMAFPRLCALAEVAWGTAGEYAEFTERLLAHRRRLDHLGVAYRR</sequence>
<dbReference type="InterPro" id="IPR015882">
    <property type="entry name" value="HEX_bac_N"/>
</dbReference>
<organism evidence="8 9">
    <name type="scientific">Nonomuraea mangrovi</name>
    <dbReference type="NCBI Taxonomy" id="2316207"/>
    <lineage>
        <taxon>Bacteria</taxon>
        <taxon>Bacillati</taxon>
        <taxon>Actinomycetota</taxon>
        <taxon>Actinomycetes</taxon>
        <taxon>Streptosporangiales</taxon>
        <taxon>Streptosporangiaceae</taxon>
        <taxon>Nonomuraea</taxon>
    </lineage>
</organism>
<feature type="domain" description="Glycoside hydrolase family 20 catalytic" evidence="6">
    <location>
        <begin position="131"/>
        <end position="474"/>
    </location>
</feature>
<dbReference type="Pfam" id="PF02838">
    <property type="entry name" value="Glyco_hydro_20b"/>
    <property type="match status" value="1"/>
</dbReference>
<evidence type="ECO:0000256" key="4">
    <source>
        <dbReference type="ARBA" id="ARBA00022801"/>
    </source>
</evidence>
<evidence type="ECO:0000256" key="2">
    <source>
        <dbReference type="ARBA" id="ARBA00006285"/>
    </source>
</evidence>
<dbReference type="InterPro" id="IPR029018">
    <property type="entry name" value="Hex-like_dom2"/>
</dbReference>
<dbReference type="PRINTS" id="PR00738">
    <property type="entry name" value="GLHYDRLASE20"/>
</dbReference>